<keyword evidence="9" id="KW-1194">Viral DNA replication</keyword>
<dbReference type="InterPro" id="IPR050240">
    <property type="entry name" value="DNA_pol_type-B"/>
</dbReference>
<name>A0A8S5VU16_9CAUD</name>
<evidence type="ECO:0000256" key="1">
    <source>
        <dbReference type="ARBA" id="ARBA00005755"/>
    </source>
</evidence>
<evidence type="ECO:0000256" key="4">
    <source>
        <dbReference type="ARBA" id="ARBA00022695"/>
    </source>
</evidence>
<accession>A0A8S5VU16</accession>
<dbReference type="Pfam" id="PF00136">
    <property type="entry name" value="DNA_pol_B"/>
    <property type="match status" value="1"/>
</dbReference>
<keyword evidence="6" id="KW-0540">Nuclease</keyword>
<evidence type="ECO:0000313" key="13">
    <source>
        <dbReference type="EMBL" id="DAG97912.1"/>
    </source>
</evidence>
<keyword evidence="3" id="KW-0808">Transferase</keyword>
<dbReference type="SUPFAM" id="SSF56672">
    <property type="entry name" value="DNA/RNA polymerases"/>
    <property type="match status" value="1"/>
</dbReference>
<dbReference type="SMART" id="SM00486">
    <property type="entry name" value="POLBc"/>
    <property type="match status" value="1"/>
</dbReference>
<reference evidence="13" key="1">
    <citation type="journal article" date="2021" name="Proc. Natl. Acad. Sci. U.S.A.">
        <title>A Catalog of Tens of Thousands of Viruses from Human Metagenomes Reveals Hidden Associations with Chronic Diseases.</title>
        <authorList>
            <person name="Tisza M.J."/>
            <person name="Buck C.B."/>
        </authorList>
    </citation>
    <scope>NUCLEOTIDE SEQUENCE</scope>
    <source>
        <strain evidence="13">CtASH1</strain>
    </source>
</reference>
<dbReference type="InterPro" id="IPR012337">
    <property type="entry name" value="RNaseH-like_sf"/>
</dbReference>
<dbReference type="InterPro" id="IPR043502">
    <property type="entry name" value="DNA/RNA_pol_sf"/>
</dbReference>
<evidence type="ECO:0000256" key="2">
    <source>
        <dbReference type="ARBA" id="ARBA00012417"/>
    </source>
</evidence>
<evidence type="ECO:0000256" key="11">
    <source>
        <dbReference type="ARBA" id="ARBA00049244"/>
    </source>
</evidence>
<evidence type="ECO:0000259" key="12">
    <source>
        <dbReference type="Pfam" id="PF00136"/>
    </source>
</evidence>
<dbReference type="Gene3D" id="1.10.287.690">
    <property type="entry name" value="Helix hairpin bin"/>
    <property type="match status" value="1"/>
</dbReference>
<dbReference type="GO" id="GO:0003677">
    <property type="term" value="F:DNA binding"/>
    <property type="evidence" value="ECO:0007669"/>
    <property type="project" value="UniProtKB-KW"/>
</dbReference>
<evidence type="ECO:0000256" key="7">
    <source>
        <dbReference type="ARBA" id="ARBA00022801"/>
    </source>
</evidence>
<dbReference type="GO" id="GO:0004518">
    <property type="term" value="F:nuclease activity"/>
    <property type="evidence" value="ECO:0007669"/>
    <property type="project" value="UniProtKB-KW"/>
</dbReference>
<dbReference type="PANTHER" id="PTHR10322:SF23">
    <property type="entry name" value="DNA POLYMERASE DELTA CATALYTIC SUBUNIT"/>
    <property type="match status" value="1"/>
</dbReference>
<dbReference type="GO" id="GO:0000166">
    <property type="term" value="F:nucleotide binding"/>
    <property type="evidence" value="ECO:0007669"/>
    <property type="project" value="InterPro"/>
</dbReference>
<dbReference type="Gene3D" id="3.90.1600.10">
    <property type="entry name" value="Palm domain of DNA polymerase"/>
    <property type="match status" value="1"/>
</dbReference>
<proteinExistence type="inferred from homology"/>
<dbReference type="InterPro" id="IPR023211">
    <property type="entry name" value="DNA_pol_palm_dom_sf"/>
</dbReference>
<dbReference type="GO" id="GO:0039693">
    <property type="term" value="P:viral DNA genome replication"/>
    <property type="evidence" value="ECO:0007669"/>
    <property type="project" value="UniProtKB-KW"/>
</dbReference>
<dbReference type="EMBL" id="BK035393">
    <property type="protein sequence ID" value="DAG97912.1"/>
    <property type="molecule type" value="Genomic_DNA"/>
</dbReference>
<keyword evidence="5" id="KW-0235">DNA replication</keyword>
<comment type="catalytic activity">
    <reaction evidence="11">
        <text>DNA(n) + a 2'-deoxyribonucleoside 5'-triphosphate = DNA(n+1) + diphosphate</text>
        <dbReference type="Rhea" id="RHEA:22508"/>
        <dbReference type="Rhea" id="RHEA-COMP:17339"/>
        <dbReference type="Rhea" id="RHEA-COMP:17340"/>
        <dbReference type="ChEBI" id="CHEBI:33019"/>
        <dbReference type="ChEBI" id="CHEBI:61560"/>
        <dbReference type="ChEBI" id="CHEBI:173112"/>
        <dbReference type="EC" id="2.7.7.7"/>
    </reaction>
</comment>
<comment type="similarity">
    <text evidence="1">Belongs to the DNA polymerase type-B family.</text>
</comment>
<evidence type="ECO:0000256" key="8">
    <source>
        <dbReference type="ARBA" id="ARBA00022932"/>
    </source>
</evidence>
<organism evidence="13">
    <name type="scientific">Ackermannviridae sp</name>
    <dbReference type="NCBI Taxonomy" id="2831612"/>
    <lineage>
        <taxon>Viruses</taxon>
        <taxon>Duplodnaviria</taxon>
        <taxon>Heunggongvirae</taxon>
        <taxon>Uroviricota</taxon>
        <taxon>Caudoviricetes</taxon>
        <taxon>Pantevenvirales</taxon>
        <taxon>Ackermannviridae</taxon>
    </lineage>
</organism>
<evidence type="ECO:0000256" key="5">
    <source>
        <dbReference type="ARBA" id="ARBA00022705"/>
    </source>
</evidence>
<feature type="domain" description="DNA-directed DNA polymerase family B multifunctional" evidence="12">
    <location>
        <begin position="362"/>
        <end position="482"/>
    </location>
</feature>
<dbReference type="GO" id="GO:0003887">
    <property type="term" value="F:DNA-directed DNA polymerase activity"/>
    <property type="evidence" value="ECO:0007669"/>
    <property type="project" value="UniProtKB-KW"/>
</dbReference>
<evidence type="ECO:0000256" key="6">
    <source>
        <dbReference type="ARBA" id="ARBA00022722"/>
    </source>
</evidence>
<sequence>MINCKQIRDKMSVSYFDENGNIAISDITIDDREKYVWTKTTEDDKFRDKTYVSQDGFPVKKERKSYLDKYRKIEFLLSLPERLQAKIFSNNQPRKFFWDIETEVFDDFPDAGNPVGRIFTHQYCDEFGNGTVMGIKPLSQTQIDSIEQKINDYLSQITDKTLHQRYKFRYIYYPDEFTMNKDFVENHATRMPCIFGWNVLKFDTRYLVNRCKKTNIDPTILSPKRMLYSTIAKDKFDHSSKIEIELPLHRPIIDYMQIFEFFDRSIKQKSSMSLDFIASEILGVKKIHHSETLMELYEKDYERYVLYGIIDTFLVALIDKKCRTFESMSVLANLLRVEVAQSMFVSVGIETLLCDYYYKHYNKVFVKDYDKQIPEGETYSAGFVLQPGIGVYDGIVIYDYESLFPSIMQMLNVGEDVYLGHTDDKGKTYVDKMGEQHELDESMCYSSSGAVYSKNRDSAIRTMISNMFNKRVEAKHKEAEIKADINHLKQILKDNFGH</sequence>
<dbReference type="GO" id="GO:0006260">
    <property type="term" value="P:DNA replication"/>
    <property type="evidence" value="ECO:0007669"/>
    <property type="project" value="UniProtKB-KW"/>
</dbReference>
<protein>
    <recommendedName>
        <fullName evidence="2">DNA-directed DNA polymerase</fullName>
        <ecNumber evidence="2">2.7.7.7</ecNumber>
    </recommendedName>
</protein>
<dbReference type="Gene3D" id="3.30.420.10">
    <property type="entry name" value="Ribonuclease H-like superfamily/Ribonuclease H"/>
    <property type="match status" value="1"/>
</dbReference>
<dbReference type="GO" id="GO:0016787">
    <property type="term" value="F:hydrolase activity"/>
    <property type="evidence" value="ECO:0007669"/>
    <property type="project" value="UniProtKB-KW"/>
</dbReference>
<keyword evidence="8" id="KW-0239">DNA-directed DNA polymerase</keyword>
<keyword evidence="4" id="KW-0548">Nucleotidyltransferase</keyword>
<dbReference type="PANTHER" id="PTHR10322">
    <property type="entry name" value="DNA POLYMERASE CATALYTIC SUBUNIT"/>
    <property type="match status" value="1"/>
</dbReference>
<keyword evidence="7" id="KW-0378">Hydrolase</keyword>
<keyword evidence="10" id="KW-0238">DNA-binding</keyword>
<dbReference type="SUPFAM" id="SSF53098">
    <property type="entry name" value="Ribonuclease H-like"/>
    <property type="match status" value="1"/>
</dbReference>
<evidence type="ECO:0000256" key="10">
    <source>
        <dbReference type="ARBA" id="ARBA00023125"/>
    </source>
</evidence>
<evidence type="ECO:0000256" key="3">
    <source>
        <dbReference type="ARBA" id="ARBA00022679"/>
    </source>
</evidence>
<dbReference type="InterPro" id="IPR006134">
    <property type="entry name" value="DNA-dir_DNA_pol_B_multi_dom"/>
</dbReference>
<dbReference type="InterPro" id="IPR036397">
    <property type="entry name" value="RNaseH_sf"/>
</dbReference>
<evidence type="ECO:0000256" key="9">
    <source>
        <dbReference type="ARBA" id="ARBA00023109"/>
    </source>
</evidence>
<dbReference type="InterPro" id="IPR006172">
    <property type="entry name" value="DNA-dir_DNA_pol_B"/>
</dbReference>
<dbReference type="EC" id="2.7.7.7" evidence="2"/>